<evidence type="ECO:0000256" key="2">
    <source>
        <dbReference type="SAM" id="MobiDB-lite"/>
    </source>
</evidence>
<dbReference type="GO" id="GO:0001228">
    <property type="term" value="F:DNA-binding transcription activator activity, RNA polymerase II-specific"/>
    <property type="evidence" value="ECO:0007669"/>
    <property type="project" value="TreeGrafter"/>
</dbReference>
<dbReference type="PROSITE" id="PS50048">
    <property type="entry name" value="ZN2_CY6_FUNGAL_2"/>
    <property type="match status" value="1"/>
</dbReference>
<feature type="region of interest" description="Disordered" evidence="2">
    <location>
        <begin position="106"/>
        <end position="128"/>
    </location>
</feature>
<dbReference type="SMART" id="SM00066">
    <property type="entry name" value="GAL4"/>
    <property type="match status" value="1"/>
</dbReference>
<dbReference type="EMBL" id="LUKN01000293">
    <property type="protein sequence ID" value="OAR03161.1"/>
    <property type="molecule type" value="Genomic_DNA"/>
</dbReference>
<evidence type="ECO:0000313" key="5">
    <source>
        <dbReference type="Proteomes" id="UP000243081"/>
    </source>
</evidence>
<reference evidence="4 5" key="1">
    <citation type="submission" date="2016-03" db="EMBL/GenBank/DDBJ databases">
        <title>Fine-scale spatial genetic structure of a fungal parasite of coffee scale insects.</title>
        <authorList>
            <person name="Jackson D."/>
            <person name="Zemenick K.A."/>
            <person name="Malloure B."/>
            <person name="Quandt C.A."/>
            <person name="James T.Y."/>
        </authorList>
    </citation>
    <scope>NUCLEOTIDE SEQUENCE [LARGE SCALE GENOMIC DNA]</scope>
    <source>
        <strain evidence="4 5">UM487</strain>
    </source>
</reference>
<dbReference type="Pfam" id="PF00172">
    <property type="entry name" value="Zn_clus"/>
    <property type="match status" value="1"/>
</dbReference>
<dbReference type="InterPro" id="IPR053157">
    <property type="entry name" value="Sterol_Uptake_Regulator"/>
</dbReference>
<proteinExistence type="predicted"/>
<feature type="region of interest" description="Disordered" evidence="2">
    <location>
        <begin position="1"/>
        <end position="29"/>
    </location>
</feature>
<feature type="compositionally biased region" description="Basic residues" evidence="2">
    <location>
        <begin position="17"/>
        <end position="29"/>
    </location>
</feature>
<keyword evidence="1" id="KW-0539">Nucleus</keyword>
<dbReference type="OMA" id="RRERCEY"/>
<dbReference type="SUPFAM" id="SSF57701">
    <property type="entry name" value="Zn2/Cys6 DNA-binding domain"/>
    <property type="match status" value="1"/>
</dbReference>
<keyword evidence="5" id="KW-1185">Reference proteome</keyword>
<dbReference type="PANTHER" id="PTHR47784">
    <property type="entry name" value="STEROL UPTAKE CONTROL PROTEIN 2"/>
    <property type="match status" value="1"/>
</dbReference>
<feature type="domain" description="Zn(2)-C6 fungal-type" evidence="3">
    <location>
        <begin position="29"/>
        <end position="59"/>
    </location>
</feature>
<dbReference type="InterPro" id="IPR036864">
    <property type="entry name" value="Zn2-C6_fun-type_DNA-bd_sf"/>
</dbReference>
<feature type="compositionally biased region" description="Low complexity" evidence="2">
    <location>
        <begin position="118"/>
        <end position="128"/>
    </location>
</feature>
<dbReference type="Gene3D" id="4.10.240.10">
    <property type="entry name" value="Zn(2)-C6 fungal-type DNA-binding domain"/>
    <property type="match status" value="1"/>
</dbReference>
<sequence length="600" mass="68371">MSATPPDDPSQVTGKPFHSKRPHKKARTGCANCKKRKVKCNEGRPSCSACLNRRERCEYQQTMPLRVSPQPSPRNMLLRHPQPRPQQPHPLALLSTHLREFQSGPFLWQTLPGPHPPSSQLQEQLSSWESPPALSTLQRLYQPSKFQKLTEPQKLEQLADIMQYEYGVSKVLEDPQSAKYYSSPEQIEAISRMRDNAFSALLEKFATKINIQPFELQKRAHPFFMPQDSDGATQSHFLQHFQLHTSTSFNVDPQDRRHSDNILREIAVRHSFELTSLMNCVLAISALHIKHRGVAGDPALISRLAYEYAHVSSVQFMADMELADPESFPHLVIASLLMTAISSEGFRDQNSGTDLYIVNWMKLWGGIGVMIDRITVPRLISSGLSKLFYRPPVNPGAGYEHAPQSLKDLVQLCPQAEGHAVYHETLRYLGALYHTLKDGLSPMMRLRIITWVTFIPKEFVGLALKRRWRALVIVAHYAVFMKLTTRVWWMENVGQRSIEDIVTFLGPRRSSDIQVPIAAMNMTDPDQIGRLLLNDETWVHEPRMRAFTPEEMLYDNARDTFVNDKGRATMADNPDLVFNETMPGGIDVALWRKDPGDQHL</sequence>
<dbReference type="OrthoDB" id="5419315at2759"/>
<organism evidence="4 5">
    <name type="scientific">Cordyceps confragosa</name>
    <name type="common">Lecanicillium lecanii</name>
    <dbReference type="NCBI Taxonomy" id="2714763"/>
    <lineage>
        <taxon>Eukaryota</taxon>
        <taxon>Fungi</taxon>
        <taxon>Dikarya</taxon>
        <taxon>Ascomycota</taxon>
        <taxon>Pezizomycotina</taxon>
        <taxon>Sordariomycetes</taxon>
        <taxon>Hypocreomycetidae</taxon>
        <taxon>Hypocreales</taxon>
        <taxon>Cordycipitaceae</taxon>
        <taxon>Akanthomyces</taxon>
    </lineage>
</organism>
<dbReference type="Proteomes" id="UP000243081">
    <property type="component" value="Unassembled WGS sequence"/>
</dbReference>
<gene>
    <name evidence="4" type="ORF">LLEC1_02244</name>
</gene>
<evidence type="ECO:0000259" key="3">
    <source>
        <dbReference type="PROSITE" id="PS50048"/>
    </source>
</evidence>
<dbReference type="AlphaFoldDB" id="A0A179INI7"/>
<dbReference type="CDD" id="cd00067">
    <property type="entry name" value="GAL4"/>
    <property type="match status" value="1"/>
</dbReference>
<evidence type="ECO:0000256" key="1">
    <source>
        <dbReference type="ARBA" id="ARBA00023242"/>
    </source>
</evidence>
<dbReference type="PANTHER" id="PTHR47784:SF9">
    <property type="entry name" value="ZN(II)2CYS6 TRANSCRIPTION FACTOR (EUROFUNG)"/>
    <property type="match status" value="1"/>
</dbReference>
<evidence type="ECO:0000313" key="4">
    <source>
        <dbReference type="EMBL" id="OAR03161.1"/>
    </source>
</evidence>
<accession>A0A179INI7</accession>
<comment type="caution">
    <text evidence="4">The sequence shown here is derived from an EMBL/GenBank/DDBJ whole genome shotgun (WGS) entry which is preliminary data.</text>
</comment>
<protein>
    <recommendedName>
        <fullName evidence="3">Zn(2)-C6 fungal-type domain-containing protein</fullName>
    </recommendedName>
</protein>
<name>A0A179INI7_CORDF</name>
<dbReference type="InterPro" id="IPR001138">
    <property type="entry name" value="Zn2Cys6_DnaBD"/>
</dbReference>
<dbReference type="GO" id="GO:0008270">
    <property type="term" value="F:zinc ion binding"/>
    <property type="evidence" value="ECO:0007669"/>
    <property type="project" value="InterPro"/>
</dbReference>
<dbReference type="PROSITE" id="PS00463">
    <property type="entry name" value="ZN2_CY6_FUNGAL_1"/>
    <property type="match status" value="1"/>
</dbReference>